<dbReference type="SUPFAM" id="SSF51735">
    <property type="entry name" value="NAD(P)-binding Rossmann-fold domains"/>
    <property type="match status" value="1"/>
</dbReference>
<evidence type="ECO:0000256" key="1">
    <source>
        <dbReference type="ARBA" id="ARBA00023002"/>
    </source>
</evidence>
<dbReference type="GO" id="GO:0016616">
    <property type="term" value="F:oxidoreductase activity, acting on the CH-OH group of donors, NAD or NADP as acceptor"/>
    <property type="evidence" value="ECO:0007669"/>
    <property type="project" value="UniProtKB-ARBA"/>
</dbReference>
<dbReference type="InterPro" id="IPR036291">
    <property type="entry name" value="NAD(P)-bd_dom_sf"/>
</dbReference>
<protein>
    <submittedName>
        <fullName evidence="4">NAD(P)-dependent oxidoreductase</fullName>
    </submittedName>
</protein>
<proteinExistence type="predicted"/>
<gene>
    <name evidence="4" type="ORF">HV331_25555</name>
</gene>
<dbReference type="SUPFAM" id="SSF48179">
    <property type="entry name" value="6-phosphogluconate dehydrogenase C-terminal domain-like"/>
    <property type="match status" value="1"/>
</dbReference>
<dbReference type="InterPro" id="IPR008927">
    <property type="entry name" value="6-PGluconate_DH-like_C_sf"/>
</dbReference>
<sequence length="300" mass="31947">MEIVFIGFGEAAYHLCLGLAGNPAIHPGAFDAALDDPERGRVIRIRAQKAGVQLYTTLPDACATARYIICLTSADSALSVARQVLPLLGRGQHYIDMNSASPAVKQAINALPRHAGVGFCDAAVMGTVPERGHRVPVLLAGTAAQPFADDLAPYGMDLTVLQAEPGAASAIKMLKSVVMKGLPQLFIESFCAAEKFGVLAQLVDSLGQSLNGKTVEQLAETFCARTLLHAGRRSAEMRDVVDTLRTLQVDSGMSEAARKKLAAQSARSSAACLAPEGEQLNWQNTIVRLVRHERGICDEK</sequence>
<evidence type="ECO:0000259" key="3">
    <source>
        <dbReference type="Pfam" id="PF09130"/>
    </source>
</evidence>
<dbReference type="AlphaFoldDB" id="A0AAP9R1J4"/>
<feature type="domain" description="6-phosphogluconate dehydrogenase NADP-binding" evidence="2">
    <location>
        <begin position="47"/>
        <end position="135"/>
    </location>
</feature>
<geneLocation type="plasmid" evidence="5">
    <name>prhbstw-00938_2</name>
</geneLocation>
<organism evidence="4 5">
    <name type="scientific">Klebsiella aerogenes</name>
    <name type="common">Enterobacter aerogenes</name>
    <dbReference type="NCBI Taxonomy" id="548"/>
    <lineage>
        <taxon>Bacteria</taxon>
        <taxon>Pseudomonadati</taxon>
        <taxon>Pseudomonadota</taxon>
        <taxon>Gammaproteobacteria</taxon>
        <taxon>Enterobacterales</taxon>
        <taxon>Enterobacteriaceae</taxon>
        <taxon>Klebsiella/Raoultella group</taxon>
        <taxon>Klebsiella</taxon>
    </lineage>
</organism>
<accession>A0AAP9R1J4</accession>
<dbReference type="Gene3D" id="1.10.1040.10">
    <property type="entry name" value="N-(1-d-carboxylethyl)-l-norvaline Dehydrogenase, domain 2"/>
    <property type="match status" value="1"/>
</dbReference>
<dbReference type="Proteomes" id="UP000514462">
    <property type="component" value="Plasmid pRHBSTW-00938_2"/>
</dbReference>
<evidence type="ECO:0000259" key="2">
    <source>
        <dbReference type="Pfam" id="PF03446"/>
    </source>
</evidence>
<keyword evidence="1" id="KW-0560">Oxidoreductase</keyword>
<dbReference type="Pfam" id="PF03446">
    <property type="entry name" value="NAD_binding_2"/>
    <property type="match status" value="1"/>
</dbReference>
<dbReference type="InterPro" id="IPR006115">
    <property type="entry name" value="6PGDH_NADP-bd"/>
</dbReference>
<dbReference type="EMBL" id="CP055905">
    <property type="protein sequence ID" value="QMR42886.1"/>
    <property type="molecule type" value="Genomic_DNA"/>
</dbReference>
<name>A0AAP9R1J4_KLEAE</name>
<evidence type="ECO:0000313" key="5">
    <source>
        <dbReference type="Proteomes" id="UP000514462"/>
    </source>
</evidence>
<keyword evidence="4" id="KW-0614">Plasmid</keyword>
<dbReference type="GO" id="GO:0050661">
    <property type="term" value="F:NADP binding"/>
    <property type="evidence" value="ECO:0007669"/>
    <property type="project" value="InterPro"/>
</dbReference>
<reference evidence="5" key="1">
    <citation type="submission" date="2020-06" db="EMBL/GenBank/DDBJ databases">
        <title>REHAB project genomes.</title>
        <authorList>
            <person name="Shaw L.P."/>
        </authorList>
    </citation>
    <scope>NUCLEOTIDE SEQUENCE [LARGE SCALE GENOMIC DNA]</scope>
    <source>
        <strain evidence="5">RHBSTW-00938</strain>
        <plasmid evidence="5">prhbstw-00938_2</plasmid>
    </source>
</reference>
<feature type="domain" description="Phosphogluconate dehydrogenase NAD-binding putative C-terminal" evidence="3">
    <location>
        <begin position="193"/>
        <end position="261"/>
    </location>
</feature>
<evidence type="ECO:0000313" key="4">
    <source>
        <dbReference type="EMBL" id="QMR42886.1"/>
    </source>
</evidence>
<dbReference type="InterPro" id="IPR013328">
    <property type="entry name" value="6PGD_dom2"/>
</dbReference>
<dbReference type="Gene3D" id="3.40.50.720">
    <property type="entry name" value="NAD(P)-binding Rossmann-like Domain"/>
    <property type="match status" value="1"/>
</dbReference>
<dbReference type="InterPro" id="IPR015814">
    <property type="entry name" value="Pgluconate_DH_NAD-bd_C"/>
</dbReference>
<dbReference type="Pfam" id="PF09130">
    <property type="entry name" value="DUF1932"/>
    <property type="match status" value="1"/>
</dbReference>